<accession>A0A078AX33</accession>
<dbReference type="Pfam" id="PF00106">
    <property type="entry name" value="adh_short"/>
    <property type="match status" value="1"/>
</dbReference>
<dbReference type="AlphaFoldDB" id="A0A078AX33"/>
<dbReference type="CDD" id="cd05369">
    <property type="entry name" value="TER_DECR_SDR_a"/>
    <property type="match status" value="1"/>
</dbReference>
<organism evidence="7 8">
    <name type="scientific">Stylonychia lemnae</name>
    <name type="common">Ciliate</name>
    <dbReference type="NCBI Taxonomy" id="5949"/>
    <lineage>
        <taxon>Eukaryota</taxon>
        <taxon>Sar</taxon>
        <taxon>Alveolata</taxon>
        <taxon>Ciliophora</taxon>
        <taxon>Intramacronucleata</taxon>
        <taxon>Spirotrichea</taxon>
        <taxon>Stichotrichia</taxon>
        <taxon>Sporadotrichida</taxon>
        <taxon>Oxytrichidae</taxon>
        <taxon>Stylonychinae</taxon>
        <taxon>Stylonychia</taxon>
    </lineage>
</organism>
<dbReference type="OrthoDB" id="5327538at2759"/>
<dbReference type="PANTHER" id="PTHR43296">
    <property type="entry name" value="PEROXISOMAL 2,4-DIENOYL-COA REDUCTASE"/>
    <property type="match status" value="1"/>
</dbReference>
<keyword evidence="2" id="KW-0560">Oxidoreductase</keyword>
<dbReference type="Pfam" id="PF13561">
    <property type="entry name" value="adh_short_C2"/>
    <property type="match status" value="1"/>
</dbReference>
<evidence type="ECO:0000256" key="3">
    <source>
        <dbReference type="ARBA" id="ARBA00026117"/>
    </source>
</evidence>
<dbReference type="InterPro" id="IPR002347">
    <property type="entry name" value="SDR_fam"/>
</dbReference>
<comment type="similarity">
    <text evidence="6">Belongs to the short-chain dehydrogenases/reductases (SDR) family.</text>
</comment>
<evidence type="ECO:0000256" key="5">
    <source>
        <dbReference type="ARBA" id="ARBA00048340"/>
    </source>
</evidence>
<evidence type="ECO:0000256" key="6">
    <source>
        <dbReference type="RuleBase" id="RU000363"/>
    </source>
</evidence>
<dbReference type="InterPro" id="IPR036291">
    <property type="entry name" value="NAD(P)-bd_dom_sf"/>
</dbReference>
<keyword evidence="1" id="KW-0521">NADP</keyword>
<dbReference type="Gene3D" id="3.40.50.720">
    <property type="entry name" value="NAD(P)-binding Rossmann-like Domain"/>
    <property type="match status" value="1"/>
</dbReference>
<dbReference type="EMBL" id="CCKQ01014072">
    <property type="protein sequence ID" value="CDW85812.1"/>
    <property type="molecule type" value="Genomic_DNA"/>
</dbReference>
<evidence type="ECO:0000256" key="2">
    <source>
        <dbReference type="ARBA" id="ARBA00023002"/>
    </source>
</evidence>
<evidence type="ECO:0000313" key="7">
    <source>
        <dbReference type="EMBL" id="CDW85812.1"/>
    </source>
</evidence>
<evidence type="ECO:0000256" key="1">
    <source>
        <dbReference type="ARBA" id="ARBA00022857"/>
    </source>
</evidence>
<comment type="catalytic activity">
    <reaction evidence="5">
        <text>a (2E,4Z)-dienoyl-CoA + NADPH + H(+) = a 4,5-saturated-(3E)-enoyl-CoA + NADP(+)</text>
        <dbReference type="Rhea" id="RHEA:61892"/>
        <dbReference type="ChEBI" id="CHEBI:15378"/>
        <dbReference type="ChEBI" id="CHEBI:57783"/>
        <dbReference type="ChEBI" id="CHEBI:58349"/>
        <dbReference type="ChEBI" id="CHEBI:85099"/>
        <dbReference type="ChEBI" id="CHEBI:85493"/>
        <dbReference type="EC" id="1.3.1.124"/>
    </reaction>
</comment>
<sequence>MESYKSLFSPDLLKGKVAFITGGSRGGMLKEIARGYLLHGAKGVVLMSRNAEKNGEVAKDLSQYGQCLSEPGDVRKPEDCKRAVANTIKALGQIDILVNGAAGNFLASASALSINGFRTVQEIDTLGTFNVSQAVYNGYMKEHGGVIINISATLHWSGSALQVHSAAAKAAIDSMTKTLAVEWGPNKVRVVGIIPGGIEGTEGFARLSDANAMNDKEKANAAFKDGTQSNKATMEQLGKKTVALQRWGSIYDIANTALYLASPIASYVTGTNVLVDGGAVLLYPNMLFTDPKFVDMWSLGKL</sequence>
<gene>
    <name evidence="7" type="primary">Contig6722.g7191</name>
    <name evidence="7" type="ORF">STYLEM_14899</name>
</gene>
<dbReference type="Proteomes" id="UP000039865">
    <property type="component" value="Unassembled WGS sequence"/>
</dbReference>
<dbReference type="GO" id="GO:0009062">
    <property type="term" value="P:fatty acid catabolic process"/>
    <property type="evidence" value="ECO:0007669"/>
    <property type="project" value="InterPro"/>
</dbReference>
<dbReference type="OMA" id="MQAHVCA"/>
<comment type="catalytic activity">
    <reaction evidence="4">
        <text>a (2E,4E)-dienoyl-CoA + NADPH + H(+) = a 4,5-saturated-(3E)-enoyl-CoA + NADP(+)</text>
        <dbReference type="Rhea" id="RHEA:45912"/>
        <dbReference type="ChEBI" id="CHEBI:15378"/>
        <dbReference type="ChEBI" id="CHEBI:57783"/>
        <dbReference type="ChEBI" id="CHEBI:58349"/>
        <dbReference type="ChEBI" id="CHEBI:85101"/>
        <dbReference type="ChEBI" id="CHEBI:85493"/>
        <dbReference type="EC" id="1.3.1.124"/>
    </reaction>
</comment>
<dbReference type="PRINTS" id="PR00080">
    <property type="entry name" value="SDRFAMILY"/>
</dbReference>
<dbReference type="EC" id="1.3.1.124" evidence="3"/>
<evidence type="ECO:0000256" key="4">
    <source>
        <dbReference type="ARBA" id="ARBA00048009"/>
    </source>
</evidence>
<dbReference type="GO" id="GO:0008670">
    <property type="term" value="F:2,4-dienoyl-CoA reductase (NADPH) activity"/>
    <property type="evidence" value="ECO:0007669"/>
    <property type="project" value="InterPro"/>
</dbReference>
<proteinExistence type="inferred from homology"/>
<name>A0A078AX33_STYLE</name>
<evidence type="ECO:0000313" key="8">
    <source>
        <dbReference type="Proteomes" id="UP000039865"/>
    </source>
</evidence>
<dbReference type="InterPro" id="IPR045017">
    <property type="entry name" value="DECR2-like"/>
</dbReference>
<keyword evidence="8" id="KW-1185">Reference proteome</keyword>
<dbReference type="PANTHER" id="PTHR43296:SF2">
    <property type="entry name" value="PEROXISOMAL 2,4-DIENOYL-COA REDUCTASE [(3E)-ENOYL-COA-PRODUCING]"/>
    <property type="match status" value="1"/>
</dbReference>
<dbReference type="PRINTS" id="PR00081">
    <property type="entry name" value="GDHRDH"/>
</dbReference>
<dbReference type="InParanoid" id="A0A078AX33"/>
<dbReference type="SUPFAM" id="SSF51735">
    <property type="entry name" value="NAD(P)-binding Rossmann-fold domains"/>
    <property type="match status" value="1"/>
</dbReference>
<protein>
    <recommendedName>
        <fullName evidence="3">2,4-dienoyl-CoA reductase [(3E)-enoyl-CoA-producing]</fullName>
        <ecNumber evidence="3">1.3.1.124</ecNumber>
    </recommendedName>
</protein>
<dbReference type="GO" id="GO:0005777">
    <property type="term" value="C:peroxisome"/>
    <property type="evidence" value="ECO:0007669"/>
    <property type="project" value="TreeGrafter"/>
</dbReference>
<reference evidence="7 8" key="1">
    <citation type="submission" date="2014-06" db="EMBL/GenBank/DDBJ databases">
        <authorList>
            <person name="Swart Estienne"/>
        </authorList>
    </citation>
    <scope>NUCLEOTIDE SEQUENCE [LARGE SCALE GENOMIC DNA]</scope>
    <source>
        <strain evidence="7 8">130c</strain>
    </source>
</reference>